<organism evidence="2 3">
    <name type="scientific">Pseudonocardia hydrocarbonoxydans</name>
    <dbReference type="NCBI Taxonomy" id="76726"/>
    <lineage>
        <taxon>Bacteria</taxon>
        <taxon>Bacillati</taxon>
        <taxon>Actinomycetota</taxon>
        <taxon>Actinomycetes</taxon>
        <taxon>Pseudonocardiales</taxon>
        <taxon>Pseudonocardiaceae</taxon>
        <taxon>Pseudonocardia</taxon>
    </lineage>
</organism>
<dbReference type="Proteomes" id="UP000320338">
    <property type="component" value="Unassembled WGS sequence"/>
</dbReference>
<dbReference type="EMBL" id="BJNG01000015">
    <property type="protein sequence ID" value="GEC19694.1"/>
    <property type="molecule type" value="Genomic_DNA"/>
</dbReference>
<keyword evidence="3" id="KW-1185">Reference proteome</keyword>
<evidence type="ECO:0000256" key="1">
    <source>
        <dbReference type="SAM" id="MobiDB-lite"/>
    </source>
</evidence>
<protein>
    <submittedName>
        <fullName evidence="2">Uncharacterized protein</fullName>
    </submittedName>
</protein>
<dbReference type="AlphaFoldDB" id="A0A4Y3WLP6"/>
<name>A0A4Y3WLP6_9PSEU</name>
<evidence type="ECO:0000313" key="3">
    <source>
        <dbReference type="Proteomes" id="UP000320338"/>
    </source>
</evidence>
<accession>A0A4Y3WLP6</accession>
<gene>
    <name evidence="2" type="ORF">PHY01_19770</name>
</gene>
<sequence length="502" mass="55979">MREVLAAIAERRAGIDAHPLYRWIGDDTVPLEQRFVFAPLFANFILGFRDLNRWFVRYPHPRDAYEEAINRHSEEDETHAALFLADWAELGLDEHLGWGVEDTVAWYYAAPETEVFRRYAMRIQQMCVQTPDPLVRFGFLEAIETCGHVFFSHTAPPAAELAARTGAALRYFGPYHLARETGGLIDADDLFESVRLTGAQRAQALRLVHEVFDMFTVKNDHLLAYARRVTATRSVPSPAADLRRRATTAAPAPTAPAAPPSPRAAPSPAHRPVADRLARRRAALRSHPFPAWISGGDAAPADRLAAFLPLWIPDVMGYADLMTYALAYPDPSTPAQRALNRRVRRLASHHRLFARDAAALDLDGRVRLTAGEALRLLGHARCTDLQRRSAAAFVTAAFRHRSPVVRFWLVEALQDSGEAFFRHTGLLAAELERALGVRLDYLADRHELAHPELPPDPEADAVDFTRLPVTPAERAAALGVVDLVFDRLEEQFDQSLRLVGAA</sequence>
<dbReference type="InterPro" id="IPR016084">
    <property type="entry name" value="Haem_Oase-like_multi-hlx"/>
</dbReference>
<comment type="caution">
    <text evidence="2">The sequence shown here is derived from an EMBL/GenBank/DDBJ whole genome shotgun (WGS) entry which is preliminary data.</text>
</comment>
<feature type="compositionally biased region" description="Pro residues" evidence="1">
    <location>
        <begin position="253"/>
        <end position="265"/>
    </location>
</feature>
<proteinExistence type="predicted"/>
<dbReference type="Gene3D" id="1.20.910.10">
    <property type="entry name" value="Heme oxygenase-like"/>
    <property type="match status" value="1"/>
</dbReference>
<feature type="region of interest" description="Disordered" evidence="1">
    <location>
        <begin position="236"/>
        <end position="273"/>
    </location>
</feature>
<evidence type="ECO:0000313" key="2">
    <source>
        <dbReference type="EMBL" id="GEC19694.1"/>
    </source>
</evidence>
<reference evidence="2 3" key="1">
    <citation type="submission" date="2019-06" db="EMBL/GenBank/DDBJ databases">
        <title>Whole genome shotgun sequence of Pseudonocardia hydrocarbonoxydans NBRC 14498.</title>
        <authorList>
            <person name="Hosoyama A."/>
            <person name="Uohara A."/>
            <person name="Ohji S."/>
            <person name="Ichikawa N."/>
        </authorList>
    </citation>
    <scope>NUCLEOTIDE SEQUENCE [LARGE SCALE GENOMIC DNA]</scope>
    <source>
        <strain evidence="2 3">NBRC 14498</strain>
    </source>
</reference>